<dbReference type="PANTHER" id="PTHR33606">
    <property type="entry name" value="PROTEIN YCII"/>
    <property type="match status" value="1"/>
</dbReference>
<dbReference type="InterPro" id="IPR051807">
    <property type="entry name" value="Sec-metab_biosynth-assoc"/>
</dbReference>
<protein>
    <recommendedName>
        <fullName evidence="2">YCII-related domain-containing protein</fullName>
    </recommendedName>
</protein>
<reference evidence="3 4" key="1">
    <citation type="submission" date="2018-11" db="EMBL/GenBank/DDBJ databases">
        <title>Sequencing the genomes of 1000 actinobacteria strains.</title>
        <authorList>
            <person name="Klenk H.-P."/>
        </authorList>
    </citation>
    <scope>NUCLEOTIDE SEQUENCE [LARGE SCALE GENOMIC DNA]</scope>
    <source>
        <strain evidence="3 4">DSM 44254</strain>
    </source>
</reference>
<proteinExistence type="inferred from homology"/>
<comment type="caution">
    <text evidence="3">The sequence shown here is derived from an EMBL/GenBank/DDBJ whole genome shotgun (WGS) entry which is preliminary data.</text>
</comment>
<evidence type="ECO:0000256" key="1">
    <source>
        <dbReference type="ARBA" id="ARBA00007689"/>
    </source>
</evidence>
<evidence type="ECO:0000313" key="4">
    <source>
        <dbReference type="Proteomes" id="UP000272400"/>
    </source>
</evidence>
<dbReference type="EMBL" id="RJKE01000001">
    <property type="protein sequence ID" value="ROO82948.1"/>
    <property type="molecule type" value="Genomic_DNA"/>
</dbReference>
<gene>
    <name evidence="3" type="ORF">EDD29_0436</name>
</gene>
<dbReference type="PANTHER" id="PTHR33606:SF3">
    <property type="entry name" value="PROTEIN YCII"/>
    <property type="match status" value="1"/>
</dbReference>
<sequence>MLILVYCLDKPGAQALRVVTRPAHLRYMIAARDRLPFGGPLHDDAGAVIGSVFALEAEDQGAAEEFLAGEPYFRAGLFARVVTHPMVAMVPEAWPGRLAEELVKAERAALA</sequence>
<keyword evidence="4" id="KW-1185">Reference proteome</keyword>
<dbReference type="InterPro" id="IPR005545">
    <property type="entry name" value="YCII"/>
</dbReference>
<dbReference type="SUPFAM" id="SSF54909">
    <property type="entry name" value="Dimeric alpha+beta barrel"/>
    <property type="match status" value="1"/>
</dbReference>
<feature type="domain" description="YCII-related" evidence="2">
    <location>
        <begin position="1"/>
        <end position="82"/>
    </location>
</feature>
<evidence type="ECO:0000259" key="2">
    <source>
        <dbReference type="Pfam" id="PF03795"/>
    </source>
</evidence>
<evidence type="ECO:0000313" key="3">
    <source>
        <dbReference type="EMBL" id="ROO82948.1"/>
    </source>
</evidence>
<organism evidence="3 4">
    <name type="scientific">Actinocorallia herbida</name>
    <dbReference type="NCBI Taxonomy" id="58109"/>
    <lineage>
        <taxon>Bacteria</taxon>
        <taxon>Bacillati</taxon>
        <taxon>Actinomycetota</taxon>
        <taxon>Actinomycetes</taxon>
        <taxon>Streptosporangiales</taxon>
        <taxon>Thermomonosporaceae</taxon>
        <taxon>Actinocorallia</taxon>
    </lineage>
</organism>
<name>A0A3N1CQE8_9ACTN</name>
<comment type="similarity">
    <text evidence="1">Belongs to the YciI family.</text>
</comment>
<accession>A0A3N1CQE8</accession>
<dbReference type="RefSeq" id="WP_123661906.1">
    <property type="nucleotide sequence ID" value="NZ_RJKE01000001.1"/>
</dbReference>
<dbReference type="Pfam" id="PF03795">
    <property type="entry name" value="YCII"/>
    <property type="match status" value="1"/>
</dbReference>
<dbReference type="OrthoDB" id="460439at2"/>
<dbReference type="Gene3D" id="3.30.70.1060">
    <property type="entry name" value="Dimeric alpha+beta barrel"/>
    <property type="match status" value="1"/>
</dbReference>
<dbReference type="InterPro" id="IPR011008">
    <property type="entry name" value="Dimeric_a/b-barrel"/>
</dbReference>
<dbReference type="AlphaFoldDB" id="A0A3N1CQE8"/>
<dbReference type="Proteomes" id="UP000272400">
    <property type="component" value="Unassembled WGS sequence"/>
</dbReference>